<dbReference type="STRING" id="195883.A0A482WJD0"/>
<feature type="domain" description="Vacuolar protein sorting-associated protein 13 VPS13 adaptor binding" evidence="7">
    <location>
        <begin position="2194"/>
        <end position="2350"/>
    </location>
</feature>
<dbReference type="GO" id="GO:0006869">
    <property type="term" value="P:lipid transport"/>
    <property type="evidence" value="ECO:0007669"/>
    <property type="project" value="UniProtKB-KW"/>
</dbReference>
<dbReference type="PANTHER" id="PTHR16166">
    <property type="entry name" value="VACUOLAR PROTEIN SORTING-ASSOCIATED PROTEIN VPS13"/>
    <property type="match status" value="1"/>
</dbReference>
<evidence type="ECO:0000259" key="7">
    <source>
        <dbReference type="Pfam" id="PF25036"/>
    </source>
</evidence>
<proteinExistence type="inferred from homology"/>
<dbReference type="InterPro" id="IPR026854">
    <property type="entry name" value="VPS13_N"/>
</dbReference>
<evidence type="ECO:0000259" key="5">
    <source>
        <dbReference type="Pfam" id="PF12624"/>
    </source>
</evidence>
<feature type="compositionally biased region" description="Low complexity" evidence="4">
    <location>
        <begin position="2715"/>
        <end position="2726"/>
    </location>
</feature>
<feature type="domain" description="Vacuolar protein sorting-associated protein 13 VPS13 adaptor binding" evidence="7">
    <location>
        <begin position="2378"/>
        <end position="2652"/>
    </location>
</feature>
<protein>
    <recommendedName>
        <fullName evidence="11">UBA domain-containing protein</fullName>
    </recommendedName>
</protein>
<evidence type="ECO:0000259" key="6">
    <source>
        <dbReference type="Pfam" id="PF25033"/>
    </source>
</evidence>
<evidence type="ECO:0000256" key="2">
    <source>
        <dbReference type="ARBA" id="ARBA00022448"/>
    </source>
</evidence>
<dbReference type="InterPro" id="IPR056747">
    <property type="entry name" value="VPS13-like_M"/>
</dbReference>
<feature type="domain" description="VPS13-like middle region" evidence="6">
    <location>
        <begin position="1075"/>
        <end position="1863"/>
    </location>
</feature>
<dbReference type="InParanoid" id="A0A482WJD0"/>
<dbReference type="PANTHER" id="PTHR16166:SF93">
    <property type="entry name" value="INTERMEMBRANE LIPID TRANSFER PROTEIN VPS13"/>
    <property type="match status" value="1"/>
</dbReference>
<dbReference type="Pfam" id="PF25036">
    <property type="entry name" value="VPS13_VAB"/>
    <property type="match status" value="2"/>
</dbReference>
<reference evidence="9 10" key="1">
    <citation type="journal article" date="2017" name="Gigascience">
        <title>Genome sequence of the small brown planthopper, Laodelphax striatellus.</title>
        <authorList>
            <person name="Zhu J."/>
            <person name="Jiang F."/>
            <person name="Wang X."/>
            <person name="Yang P."/>
            <person name="Bao Y."/>
            <person name="Zhao W."/>
            <person name="Wang W."/>
            <person name="Lu H."/>
            <person name="Wang Q."/>
            <person name="Cui N."/>
            <person name="Li J."/>
            <person name="Chen X."/>
            <person name="Luo L."/>
            <person name="Yu J."/>
            <person name="Kang L."/>
            <person name="Cui F."/>
        </authorList>
    </citation>
    <scope>NUCLEOTIDE SEQUENCE [LARGE SCALE GENOMIC DNA]</scope>
    <source>
        <strain evidence="9">Lst14</strain>
    </source>
</reference>
<evidence type="ECO:0000313" key="9">
    <source>
        <dbReference type="EMBL" id="RZF33558.1"/>
    </source>
</evidence>
<feature type="region of interest" description="Disordered" evidence="4">
    <location>
        <begin position="1876"/>
        <end position="1954"/>
    </location>
</feature>
<dbReference type="InterPro" id="IPR056748">
    <property type="entry name" value="VPS13-like_C"/>
</dbReference>
<comment type="similarity">
    <text evidence="1">Belongs to the VPS13 family.</text>
</comment>
<feature type="compositionally biased region" description="Acidic residues" evidence="4">
    <location>
        <begin position="1902"/>
        <end position="1914"/>
    </location>
</feature>
<feature type="compositionally biased region" description="Polar residues" evidence="4">
    <location>
        <begin position="1927"/>
        <end position="1937"/>
    </location>
</feature>
<sequence length="3448" mass="389694">MFEGVVATILNRYLGKYIQDLDTENLNVGIFGGNVQLTELKLKPDALYELDLPIEVKVGTIGRVSLHIPWSGLYSQPVIVEVEDVYLIAGPITDREYDSEKEKRLSRASKRKKLEDLEAENLLGSDAPESRSFIENLITTIMNNLQVYVHNIHIRYEDRTLNPEFAFACGLCVQSFSIETTNSKWKPTTSSPGSTSVYQLIRVESLSVYCNPSCTQLVGSSPGLATAAPYTWRNDMKKGLETFSINSEEFDFILKPITAKVKVIVNKSNEARVPKLLIDFVLQDAATQLTRPQYLALIELVESFKRININRKLRQFHPGVNVTNNAAKWWKYAYNALVEQRVKPYTWQRIQAHRHNYKRYRDTYKQTLSNPTNTELKLDLQQLEDQLDIVDIVIAQEHAKILLHRENPERVLVVEQEADWWREWLGVKSRTQLRVVSGKGRGIWTQLSPSEKAKLYDAIGYVEGPACPEKPKQYIEHKINITLANCCLSLINRGREILVVTVAQFLASLEIRPSARAYKISARVESLVVEGASIEHDLVPILTADNILTGNTSSNFLSIDFEKNPLNSEADYGVALGLESVEIVYHEHAISELMSFLQAPMTTLSSIAKSFWTTTSQKAILLAQRAISRHNVIQFNLDLKLPYFVVPELGSLQRGGNLLVVDLGRIKMRSDLQPTNICLEDATQMELEERLYDRLHLDLSDLQVLLCDSGDEWRDAKKGHDSELHLIPKVQCQVVFSNSVRPEYRQLPRHKLNISMTSFKVNLSDRRIGSLLLFALNIPSPTANTVHVSQSSMFMATEVEPDMVNDRIKLFSDIDRLIGLKSTVVVAELTKESAKLQTGFDRAAAKMAMLEVDKSFMSSDHSDEELELWARTVDLPGFDDNVSPNNVITMLLRFVIGEIVVQLFRSNNRIDKPYLMLRLSKMFCDTALMEYGPAIQASIGGLQLVDKLHVGMSGENLDLISTDCGDDLITVLYRKVKSDCPDFKSHFHNVEQSLVIDVSSLSIILHREAIMTMNKYLQYLHQKVKSQGLEIWQHVMKVKPYIKWPWPGSEDPPIPPGATKFSYSFRLSQFSLRLCDTDMEFLILKINGVKSDCLFKANERMIFRFHLSGISIDDLSDMTLYPKILAVDEEKVIDFKYVRHSPKLYRQTGIDEQKDDVKSDGSLKLHVGRVHMVVMYKMGIDIQHFLEPFVKPEIIIGLFHLAKHKLIEKISLVKSCSTKLHLSLNIHAPTLLLPQKLASPNLIILNLGDLSVENFFKEISKASASDSCQMPVIDNILVRFEALQVCRALMTLAGSLELQEPIIEPINIQFDIKRTVGYRGIVTNQYISACSQLLLYQVVGNINNIQINLGQRDLATLLSVWSDNFNDARFIADDMTVFWRPTSPLEPPTPSMLPEDPSVRKLQAFFSQNEQVRKEATVRLTFDGLQLILFNDMDEVLSSPVRDMNHGLCKLETGEASLNLETCTDSSLEMKIALQSCYLQDIRPENNGPIKLIFQSHGGNKTMDDDSHISVSMPPIVDVNFRQTQTGDRCVHVLVEKTRLNLSMPFILELGRFVLDALPGEGQCDGGVVNLGYVGESSTQQSKGVGTDPVRPPSSTDSTSGYFSSGASCAEDQTGLSISLQLRRPEVMLFSHKGNEDTKKKGHALLMRTELLLEYSRHPGRDCLVCSLSGLHIISNQHSHLGKSPYMVLHPCDFEFSKSFKSEDGLKVVAGLSTMDVHLSPSTVHTLVNIMEEINNNLQVDELDLENNTCHSSYDIENLWSPKKLGPYSFSHHSVKNIVANVSSKCYIETHFTNLMVYIHLRSVRILSFLFTLPLAISYCSYVLGELRIQSSCFNGSIGAWEPLIEPVCEEENVYRPWEILIKVFQAKSYPISPKDHTIKNGNSTRHKERKGSANVKKIVNEEESETSADEQDPEAMTFIRQRDPESIQSQKNNALDNVSLVGYPEDSDSENEDGVIEKLAHAVGHLFTGDSSEGEDSESDGSSGAEPSGDTEDGSEIESVSVGTGNVIGRDERAVFLKKRCDSEDSGLETESPDRIATYVTIESRDRFELTLNPTSIRILTELIDAFSKDDSTIYSHPENNLTLINDIAPETSVTLLSKANVGPAQIIMTSLYEKVDSVPSSPASTVATDFNDLSSMASDHDAESFDGGFSSLQNSQIKGNEFMSPVLRFPQETVSHLYKIVTDGRLRFHVPGFEDLEVLCPQRTTSKLHMLQPIKNNTRYYLVVNVKCDHWGRTITASSPLQIHNETTYAMGIYYKKPVLESLGIEHIGESVNPFDDKNRIAVIEPDEVYNVPLFVAYHCKLHILPAYVDSYHVAETGLWWQELASDLNSPRDLICLPKEDKDATVFSLRVPSYLGIPWLGSFTLSSDLEEKIVTMATEHETEGGNKQLGLSIKVDRSESCDIMFHAPYWIINKTSLPLQIRASLTDVVYEAQSEEPLLYCFRKQRKRCIRLRAYHSSWSSAFSLDTVGSSGLIICRDHERNRKYRILLKVELANSCPHLTRIVSFLPNFLVSNESKRPLRFMEDNEKADLWIDLAPGQCTPFWPDTDSMHMFVKFRDSKVISQHFPLFPLHSTVLRMDKGSALCVDVSGGWERPFCIVFRPYIPGDAPVRVDNLCEDLFLKIHQQQMGQVALLSPYQSLLYTWDDPCKERSLLWNIYNKKSRDFTADLWKDGFGQERVSFHIVKQKQAASSSTPAATPTVTAKLSASLKRLSSPAAEGGSSSSDESDSDELQKPQMKKTRKDKVVVYWVSYLEGHQRVLLFTQDERLASQARCRIDAEKSNIEIFFALRGFGVSLTQDTKHRQKELLYASLTDSAAVWEVNVAHKWKLLTLELASWVEDRWRQDLKRAQMKDFVHVDFEKMHMTKPFFGELRRRYSPALWVQYRKSDNYNFLDVKIHRFQIDNQMSDAIFQTVIHPTPVPQHIIRKVGMKPCLQLMVLKRQPSLQSHGIYKFVKMVVQEFSVQLDRGFVLSLYNSLLPWSNEEKPSVRMRTDISMLHQSCTPKNLGFISDSRVMVEFLHISPLKFQFSFSPLASNNPKLASPIIGQSYISDVLFLLLDNIAPSLNEIKSVKIKTALCEIQGRVYSIENLWKECAFHYLSQLMQQLNVLVLGIDVLGNLYSPVPDFTQGLGDLFYEPPFGSFESPEEFSEGLSHGAQIIMGHYLGVSSVVSLITCALTNHSHVISFEDDFKRKRRFLMCLQQTSDLPLPILTASKTFKHGVSLGLSGIVMKSLTGQHMYPSHLTGSQQDGVEGFFRGSGKGLMGLLTKPTGSVINCVSMATDGIKRATEMGEDLVLRARLPRYLNPFMGMRPFSVYEATGMQLLNSVSKGHYADSDTYWAHAPLCPEAKSTLLITLQRVLLVEKCRLWGVWEVAWEVRVDDIMAVPDIKDDKLIFKIRQDESYSLFLGEEQFVHSKEKSVLEWLKNKIETVLILNMEEKPCPSTEI</sequence>
<dbReference type="Pfam" id="PF12624">
    <property type="entry name" value="VPS13_N"/>
    <property type="match status" value="1"/>
</dbReference>
<evidence type="ECO:0000256" key="4">
    <source>
        <dbReference type="SAM" id="MobiDB-lite"/>
    </source>
</evidence>
<gene>
    <name evidence="9" type="ORF">LSTR_LSTR008204</name>
</gene>
<dbReference type="EMBL" id="QKKF02033706">
    <property type="protein sequence ID" value="RZF33558.1"/>
    <property type="molecule type" value="Genomic_DNA"/>
</dbReference>
<feature type="region of interest" description="Disordered" evidence="4">
    <location>
        <begin position="1578"/>
        <end position="1603"/>
    </location>
</feature>
<organism evidence="9 10">
    <name type="scientific">Laodelphax striatellus</name>
    <name type="common">Small brown planthopper</name>
    <name type="synonym">Delphax striatella</name>
    <dbReference type="NCBI Taxonomy" id="195883"/>
    <lineage>
        <taxon>Eukaryota</taxon>
        <taxon>Metazoa</taxon>
        <taxon>Ecdysozoa</taxon>
        <taxon>Arthropoda</taxon>
        <taxon>Hexapoda</taxon>
        <taxon>Insecta</taxon>
        <taxon>Pterygota</taxon>
        <taxon>Neoptera</taxon>
        <taxon>Paraneoptera</taxon>
        <taxon>Hemiptera</taxon>
        <taxon>Auchenorrhyncha</taxon>
        <taxon>Fulgoroidea</taxon>
        <taxon>Delphacidae</taxon>
        <taxon>Criomorphinae</taxon>
        <taxon>Laodelphax</taxon>
    </lineage>
</organism>
<dbReference type="OrthoDB" id="428159at2759"/>
<keyword evidence="3" id="KW-0445">Lipid transport</keyword>
<evidence type="ECO:0000259" key="8">
    <source>
        <dbReference type="Pfam" id="PF25037"/>
    </source>
</evidence>
<dbReference type="InterPro" id="IPR009543">
    <property type="entry name" value="VPS13_VAB"/>
</dbReference>
<feature type="compositionally biased region" description="Low complexity" evidence="4">
    <location>
        <begin position="1594"/>
        <end position="1603"/>
    </location>
</feature>
<dbReference type="Pfam" id="PF25037">
    <property type="entry name" value="VPS13_C"/>
    <property type="match status" value="1"/>
</dbReference>
<dbReference type="InterPro" id="IPR026847">
    <property type="entry name" value="VPS13"/>
</dbReference>
<keyword evidence="2" id="KW-0813">Transport</keyword>
<feature type="domain" description="Chorein N-terminal" evidence="5">
    <location>
        <begin position="1"/>
        <end position="782"/>
    </location>
</feature>
<evidence type="ECO:0008006" key="11">
    <source>
        <dbReference type="Google" id="ProtNLM"/>
    </source>
</evidence>
<name>A0A482WJD0_LAOST</name>
<feature type="domain" description="Intermembrane lipid transfer protein VPS13-like C-terminal" evidence="8">
    <location>
        <begin position="3301"/>
        <end position="3406"/>
    </location>
</feature>
<dbReference type="GO" id="GO:0006623">
    <property type="term" value="P:protein targeting to vacuole"/>
    <property type="evidence" value="ECO:0007669"/>
    <property type="project" value="TreeGrafter"/>
</dbReference>
<keyword evidence="10" id="KW-1185">Reference proteome</keyword>
<dbReference type="Proteomes" id="UP000291343">
    <property type="component" value="Unassembled WGS sequence"/>
</dbReference>
<dbReference type="Pfam" id="PF25033">
    <property type="entry name" value="VPS13_M"/>
    <property type="match status" value="1"/>
</dbReference>
<dbReference type="GO" id="GO:0045053">
    <property type="term" value="P:protein retention in Golgi apparatus"/>
    <property type="evidence" value="ECO:0007669"/>
    <property type="project" value="TreeGrafter"/>
</dbReference>
<accession>A0A482WJD0</accession>
<evidence type="ECO:0000256" key="3">
    <source>
        <dbReference type="ARBA" id="ARBA00023055"/>
    </source>
</evidence>
<evidence type="ECO:0000256" key="1">
    <source>
        <dbReference type="ARBA" id="ARBA00006545"/>
    </source>
</evidence>
<feature type="region of interest" description="Disordered" evidence="4">
    <location>
        <begin position="1968"/>
        <end position="2005"/>
    </location>
</feature>
<feature type="region of interest" description="Disordered" evidence="4">
    <location>
        <begin position="2715"/>
        <end position="2740"/>
    </location>
</feature>
<evidence type="ECO:0000313" key="10">
    <source>
        <dbReference type="Proteomes" id="UP000291343"/>
    </source>
</evidence>
<comment type="caution">
    <text evidence="9">The sequence shown here is derived from an EMBL/GenBank/DDBJ whole genome shotgun (WGS) entry which is preliminary data.</text>
</comment>